<dbReference type="AlphaFoldDB" id="A0A3N4INN2"/>
<dbReference type="InterPro" id="IPR052093">
    <property type="entry name" value="HR_Repair_Mediator"/>
</dbReference>
<comment type="subcellular location">
    <subcellularLocation>
        <location evidence="1">Nucleus</location>
    </subcellularLocation>
</comment>
<feature type="compositionally biased region" description="Acidic residues" evidence="8">
    <location>
        <begin position="329"/>
        <end position="341"/>
    </location>
</feature>
<organism evidence="10 11">
    <name type="scientific">Ascobolus immersus RN42</name>
    <dbReference type="NCBI Taxonomy" id="1160509"/>
    <lineage>
        <taxon>Eukaryota</taxon>
        <taxon>Fungi</taxon>
        <taxon>Dikarya</taxon>
        <taxon>Ascomycota</taxon>
        <taxon>Pezizomycotina</taxon>
        <taxon>Pezizomycetes</taxon>
        <taxon>Pezizales</taxon>
        <taxon>Ascobolaceae</taxon>
        <taxon>Ascobolus</taxon>
    </lineage>
</organism>
<dbReference type="PANTHER" id="PTHR46239">
    <property type="entry name" value="DNA REPAIR PROTEIN RAD51 HOMOLOG 3 RAD51C"/>
    <property type="match status" value="1"/>
</dbReference>
<sequence length="354" mass="38146">MPQTQHSTPTPSQALPSAHRLPPISASQAFASRQQKRSIISSGSSRLDEALRAGQSQGGISRAHLTEVSGPPGSGKTTLALQLALNTIKDGGKVVWIDSTSVPPLHRLLDSADPEGLLGNLKDSFTTITCPTLPHLIALLRDPDHAFIPSATQLLVVDNITTLFTTSFPPATDDTLLSMKPGKKGPNLRKFSVMAELAKDLSTLATGKDIAVVVLSQLVTRVIAGSSYLQPFVSSQNWDSSFTTQILLHRNDSPKLSDPSTRKYLRFASVTKANGLRLDEANCSPVPIMIKKDRVEDVELDVQVEALQHEDTNQPPEVLGKRKRSPIDLSEEIPDSDEESDGTLSALDEAELGL</sequence>
<dbReference type="Proteomes" id="UP000275078">
    <property type="component" value="Unassembled WGS sequence"/>
</dbReference>
<feature type="domain" description="RecA family profile 1" evidence="9">
    <location>
        <begin position="36"/>
        <end position="218"/>
    </location>
</feature>
<keyword evidence="11" id="KW-1185">Reference proteome</keyword>
<dbReference type="GO" id="GO:0033065">
    <property type="term" value="C:Rad51C-XRCC3 complex"/>
    <property type="evidence" value="ECO:0007669"/>
    <property type="project" value="TreeGrafter"/>
</dbReference>
<proteinExistence type="predicted"/>
<evidence type="ECO:0000256" key="8">
    <source>
        <dbReference type="SAM" id="MobiDB-lite"/>
    </source>
</evidence>
<gene>
    <name evidence="10" type="ORF">BJ508DRAFT_320521</name>
</gene>
<dbReference type="GO" id="GO:0000400">
    <property type="term" value="F:four-way junction DNA binding"/>
    <property type="evidence" value="ECO:0007669"/>
    <property type="project" value="TreeGrafter"/>
</dbReference>
<keyword evidence="10" id="KW-0378">Hydrolase</keyword>
<name>A0A3N4INN2_ASCIM</name>
<protein>
    <recommendedName>
        <fullName evidence="7">DNA repair protein RAD51 homolog 3</fullName>
    </recommendedName>
</protein>
<dbReference type="EMBL" id="ML119646">
    <property type="protein sequence ID" value="RPA87509.1"/>
    <property type="molecule type" value="Genomic_DNA"/>
</dbReference>
<evidence type="ECO:0000256" key="7">
    <source>
        <dbReference type="ARBA" id="ARBA00040674"/>
    </source>
</evidence>
<keyword evidence="5" id="KW-0234">DNA repair</keyword>
<dbReference type="InterPro" id="IPR003593">
    <property type="entry name" value="AAA+_ATPase"/>
</dbReference>
<dbReference type="STRING" id="1160509.A0A3N4INN2"/>
<evidence type="ECO:0000256" key="3">
    <source>
        <dbReference type="ARBA" id="ARBA00022763"/>
    </source>
</evidence>
<evidence type="ECO:0000256" key="2">
    <source>
        <dbReference type="ARBA" id="ARBA00022741"/>
    </source>
</evidence>
<feature type="compositionally biased region" description="Polar residues" evidence="8">
    <location>
        <begin position="25"/>
        <end position="45"/>
    </location>
</feature>
<dbReference type="GO" id="GO:0033063">
    <property type="term" value="C:Rad51B-Rad51C-Rad51D-XRCC2 complex"/>
    <property type="evidence" value="ECO:0007669"/>
    <property type="project" value="TreeGrafter"/>
</dbReference>
<evidence type="ECO:0000256" key="4">
    <source>
        <dbReference type="ARBA" id="ARBA00022840"/>
    </source>
</evidence>
<keyword evidence="3" id="KW-0227">DNA damage</keyword>
<dbReference type="OrthoDB" id="5957327at2759"/>
<evidence type="ECO:0000313" key="11">
    <source>
        <dbReference type="Proteomes" id="UP000275078"/>
    </source>
</evidence>
<dbReference type="Gene3D" id="3.40.50.300">
    <property type="entry name" value="P-loop containing nucleotide triphosphate hydrolases"/>
    <property type="match status" value="1"/>
</dbReference>
<evidence type="ECO:0000256" key="6">
    <source>
        <dbReference type="ARBA" id="ARBA00023242"/>
    </source>
</evidence>
<keyword evidence="4" id="KW-0067">ATP-binding</keyword>
<dbReference type="InterPro" id="IPR020588">
    <property type="entry name" value="RecA_ATP-bd"/>
</dbReference>
<dbReference type="GO" id="GO:0005524">
    <property type="term" value="F:ATP binding"/>
    <property type="evidence" value="ECO:0007669"/>
    <property type="project" value="UniProtKB-KW"/>
</dbReference>
<evidence type="ECO:0000256" key="5">
    <source>
        <dbReference type="ARBA" id="ARBA00023204"/>
    </source>
</evidence>
<dbReference type="PANTHER" id="PTHR46239:SF1">
    <property type="entry name" value="DNA REPAIR PROTEIN RAD51 HOMOLOG 3"/>
    <property type="match status" value="1"/>
</dbReference>
<dbReference type="GO" id="GO:0005657">
    <property type="term" value="C:replication fork"/>
    <property type="evidence" value="ECO:0007669"/>
    <property type="project" value="TreeGrafter"/>
</dbReference>
<accession>A0A3N4INN2</accession>
<dbReference type="InterPro" id="IPR027417">
    <property type="entry name" value="P-loop_NTPase"/>
</dbReference>
<feature type="region of interest" description="Disordered" evidence="8">
    <location>
        <begin position="1"/>
        <end position="74"/>
    </location>
</feature>
<dbReference type="PROSITE" id="PS50162">
    <property type="entry name" value="RECA_2"/>
    <property type="match status" value="1"/>
</dbReference>
<keyword evidence="6" id="KW-0539">Nucleus</keyword>
<feature type="compositionally biased region" description="Polar residues" evidence="8">
    <location>
        <begin position="1"/>
        <end position="15"/>
    </location>
</feature>
<dbReference type="InterPro" id="IPR013632">
    <property type="entry name" value="Rad51_C"/>
</dbReference>
<evidence type="ECO:0000313" key="10">
    <source>
        <dbReference type="EMBL" id="RPA87509.1"/>
    </source>
</evidence>
<dbReference type="SUPFAM" id="SSF52540">
    <property type="entry name" value="P-loop containing nucleoside triphosphate hydrolases"/>
    <property type="match status" value="1"/>
</dbReference>
<evidence type="ECO:0000256" key="1">
    <source>
        <dbReference type="ARBA" id="ARBA00004123"/>
    </source>
</evidence>
<evidence type="ECO:0000259" key="9">
    <source>
        <dbReference type="PROSITE" id="PS50162"/>
    </source>
</evidence>
<dbReference type="GO" id="GO:0140664">
    <property type="term" value="F:ATP-dependent DNA damage sensor activity"/>
    <property type="evidence" value="ECO:0007669"/>
    <property type="project" value="InterPro"/>
</dbReference>
<keyword evidence="2" id="KW-0547">Nucleotide-binding</keyword>
<feature type="region of interest" description="Disordered" evidence="8">
    <location>
        <begin position="307"/>
        <end position="354"/>
    </location>
</feature>
<dbReference type="Pfam" id="PF08423">
    <property type="entry name" value="Rad51"/>
    <property type="match status" value="1"/>
</dbReference>
<dbReference type="SMART" id="SM00382">
    <property type="entry name" value="AAA"/>
    <property type="match status" value="1"/>
</dbReference>
<reference evidence="10 11" key="1">
    <citation type="journal article" date="2018" name="Nat. Ecol. Evol.">
        <title>Pezizomycetes genomes reveal the molecular basis of ectomycorrhizal truffle lifestyle.</title>
        <authorList>
            <person name="Murat C."/>
            <person name="Payen T."/>
            <person name="Noel B."/>
            <person name="Kuo A."/>
            <person name="Morin E."/>
            <person name="Chen J."/>
            <person name="Kohler A."/>
            <person name="Krizsan K."/>
            <person name="Balestrini R."/>
            <person name="Da Silva C."/>
            <person name="Montanini B."/>
            <person name="Hainaut M."/>
            <person name="Levati E."/>
            <person name="Barry K.W."/>
            <person name="Belfiori B."/>
            <person name="Cichocki N."/>
            <person name="Clum A."/>
            <person name="Dockter R.B."/>
            <person name="Fauchery L."/>
            <person name="Guy J."/>
            <person name="Iotti M."/>
            <person name="Le Tacon F."/>
            <person name="Lindquist E.A."/>
            <person name="Lipzen A."/>
            <person name="Malagnac F."/>
            <person name="Mello A."/>
            <person name="Molinier V."/>
            <person name="Miyauchi S."/>
            <person name="Poulain J."/>
            <person name="Riccioni C."/>
            <person name="Rubini A."/>
            <person name="Sitrit Y."/>
            <person name="Splivallo R."/>
            <person name="Traeger S."/>
            <person name="Wang M."/>
            <person name="Zifcakova L."/>
            <person name="Wipf D."/>
            <person name="Zambonelli A."/>
            <person name="Paolocci F."/>
            <person name="Nowrousian M."/>
            <person name="Ottonello S."/>
            <person name="Baldrian P."/>
            <person name="Spatafora J.W."/>
            <person name="Henrissat B."/>
            <person name="Nagy L.G."/>
            <person name="Aury J.M."/>
            <person name="Wincker P."/>
            <person name="Grigoriev I.V."/>
            <person name="Bonfante P."/>
            <person name="Martin F.M."/>
        </authorList>
    </citation>
    <scope>NUCLEOTIDE SEQUENCE [LARGE SCALE GENOMIC DNA]</scope>
    <source>
        <strain evidence="10 11">RN42</strain>
    </source>
</reference>
<dbReference type="GO" id="GO:0008821">
    <property type="term" value="F:crossover junction DNA endonuclease activity"/>
    <property type="evidence" value="ECO:0007669"/>
    <property type="project" value="TreeGrafter"/>
</dbReference>
<dbReference type="GO" id="GO:0007131">
    <property type="term" value="P:reciprocal meiotic recombination"/>
    <property type="evidence" value="ECO:0007669"/>
    <property type="project" value="TreeGrafter"/>
</dbReference>
<dbReference type="GO" id="GO:0000707">
    <property type="term" value="P:meiotic DNA recombinase assembly"/>
    <property type="evidence" value="ECO:0007669"/>
    <property type="project" value="TreeGrafter"/>
</dbReference>